<reference evidence="2" key="1">
    <citation type="journal article" date="2023" name="G3 (Bethesda)">
        <title>Genome assembly and association tests identify interacting loci associated with vigor, precocity, and sex in interspecific pistachio rootstocks.</title>
        <authorList>
            <person name="Palmer W."/>
            <person name="Jacygrad E."/>
            <person name="Sagayaradj S."/>
            <person name="Cavanaugh K."/>
            <person name="Han R."/>
            <person name="Bertier L."/>
            <person name="Beede B."/>
            <person name="Kafkas S."/>
            <person name="Golino D."/>
            <person name="Preece J."/>
            <person name="Michelmore R."/>
        </authorList>
    </citation>
    <scope>NUCLEOTIDE SEQUENCE [LARGE SCALE GENOMIC DNA]</scope>
</reference>
<gene>
    <name evidence="1" type="ORF">Patl1_21388</name>
</gene>
<sequence>MTKTPYSLKNTYFDSLVRREMATAESYAMVGGDGAQSYAKNSSYQV</sequence>
<name>A0ACC1BHU4_9ROSI</name>
<dbReference type="EMBL" id="CM047900">
    <property type="protein sequence ID" value="KAJ0098465.1"/>
    <property type="molecule type" value="Genomic_DNA"/>
</dbReference>
<comment type="caution">
    <text evidence="1">The sequence shown here is derived from an EMBL/GenBank/DDBJ whole genome shotgun (WGS) entry which is preliminary data.</text>
</comment>
<keyword evidence="2" id="KW-1185">Reference proteome</keyword>
<accession>A0ACC1BHU4</accession>
<dbReference type="Proteomes" id="UP001164250">
    <property type="component" value="Chromosome 4"/>
</dbReference>
<proteinExistence type="predicted"/>
<evidence type="ECO:0000313" key="1">
    <source>
        <dbReference type="EMBL" id="KAJ0098465.1"/>
    </source>
</evidence>
<protein>
    <submittedName>
        <fullName evidence="1">Uncharacterized protein</fullName>
    </submittedName>
</protein>
<organism evidence="1 2">
    <name type="scientific">Pistacia atlantica</name>
    <dbReference type="NCBI Taxonomy" id="434234"/>
    <lineage>
        <taxon>Eukaryota</taxon>
        <taxon>Viridiplantae</taxon>
        <taxon>Streptophyta</taxon>
        <taxon>Embryophyta</taxon>
        <taxon>Tracheophyta</taxon>
        <taxon>Spermatophyta</taxon>
        <taxon>Magnoliopsida</taxon>
        <taxon>eudicotyledons</taxon>
        <taxon>Gunneridae</taxon>
        <taxon>Pentapetalae</taxon>
        <taxon>rosids</taxon>
        <taxon>malvids</taxon>
        <taxon>Sapindales</taxon>
        <taxon>Anacardiaceae</taxon>
        <taxon>Pistacia</taxon>
    </lineage>
</organism>
<evidence type="ECO:0000313" key="2">
    <source>
        <dbReference type="Proteomes" id="UP001164250"/>
    </source>
</evidence>